<gene>
    <name evidence="1" type="ORF">E1B28_013618</name>
</gene>
<evidence type="ECO:0000313" key="1">
    <source>
        <dbReference type="EMBL" id="KAG7087670.1"/>
    </source>
</evidence>
<dbReference type="KEGG" id="more:E1B28_013618"/>
<comment type="caution">
    <text evidence="1">The sequence shown here is derived from an EMBL/GenBank/DDBJ whole genome shotgun (WGS) entry which is preliminary data.</text>
</comment>
<organism evidence="1 2">
    <name type="scientific">Marasmius oreades</name>
    <name type="common">fairy-ring Marasmius</name>
    <dbReference type="NCBI Taxonomy" id="181124"/>
    <lineage>
        <taxon>Eukaryota</taxon>
        <taxon>Fungi</taxon>
        <taxon>Dikarya</taxon>
        <taxon>Basidiomycota</taxon>
        <taxon>Agaricomycotina</taxon>
        <taxon>Agaricomycetes</taxon>
        <taxon>Agaricomycetidae</taxon>
        <taxon>Agaricales</taxon>
        <taxon>Marasmiineae</taxon>
        <taxon>Marasmiaceae</taxon>
        <taxon>Marasmius</taxon>
    </lineage>
</organism>
<reference evidence="1" key="1">
    <citation type="journal article" date="2021" name="Genome Biol. Evol.">
        <title>The assembled and annotated genome of the fairy-ring fungus Marasmius oreades.</title>
        <authorList>
            <person name="Hiltunen M."/>
            <person name="Ament-Velasquez S.L."/>
            <person name="Johannesson H."/>
        </authorList>
    </citation>
    <scope>NUCLEOTIDE SEQUENCE</scope>
    <source>
        <strain evidence="1">03SP1</strain>
    </source>
</reference>
<dbReference type="InterPro" id="IPR036188">
    <property type="entry name" value="FAD/NAD-bd_sf"/>
</dbReference>
<dbReference type="PANTHER" id="PTHR13847:SF260">
    <property type="entry name" value="FAD DEPENDENT OXIDOREDUCTASE DOMAIN-CONTAINING PROTEIN"/>
    <property type="match status" value="1"/>
</dbReference>
<dbReference type="Proteomes" id="UP001049176">
    <property type="component" value="Chromosome 9"/>
</dbReference>
<proteinExistence type="predicted"/>
<dbReference type="Gene3D" id="3.50.50.60">
    <property type="entry name" value="FAD/NAD(P)-binding domain"/>
    <property type="match status" value="1"/>
</dbReference>
<dbReference type="RefSeq" id="XP_043004141.1">
    <property type="nucleotide sequence ID" value="XM_043158786.1"/>
</dbReference>
<dbReference type="OrthoDB" id="429143at2759"/>
<keyword evidence="2" id="KW-1185">Reference proteome</keyword>
<dbReference type="EMBL" id="CM032189">
    <property type="protein sequence ID" value="KAG7087670.1"/>
    <property type="molecule type" value="Genomic_DNA"/>
</dbReference>
<dbReference type="AlphaFoldDB" id="A0A9P7RQY2"/>
<evidence type="ECO:0000313" key="2">
    <source>
        <dbReference type="Proteomes" id="UP001049176"/>
    </source>
</evidence>
<dbReference type="PANTHER" id="PTHR13847">
    <property type="entry name" value="SARCOSINE DEHYDROGENASE-RELATED"/>
    <property type="match status" value="1"/>
</dbReference>
<evidence type="ECO:0008006" key="3">
    <source>
        <dbReference type="Google" id="ProtNLM"/>
    </source>
</evidence>
<protein>
    <recommendedName>
        <fullName evidence="3">FAD dependent oxidoreductase domain-containing protein</fullName>
    </recommendedName>
</protein>
<sequence>MSEVTQKEIKGGKDDRVWNQEIQDDALNAFWKTFGERLTSARVNLYGEEKVAEGLLGVGEGHQYGWTGILGMTKDSVPFIGKVPGKEGQWVIAGFNGHGMARIFGCAPGLVKSIMGGRWADTGMPECFEITPERLERLKI</sequence>
<name>A0A9P7RQY2_9AGAR</name>
<dbReference type="Gene3D" id="3.30.9.10">
    <property type="entry name" value="D-Amino Acid Oxidase, subunit A, domain 2"/>
    <property type="match status" value="1"/>
</dbReference>
<dbReference type="GeneID" id="66082693"/>
<dbReference type="GO" id="GO:0005737">
    <property type="term" value="C:cytoplasm"/>
    <property type="evidence" value="ECO:0007669"/>
    <property type="project" value="TreeGrafter"/>
</dbReference>
<accession>A0A9P7RQY2</accession>